<organism evidence="2 3">
    <name type="scientific">Flavihumibacter petaseus NBRC 106054</name>
    <dbReference type="NCBI Taxonomy" id="1220578"/>
    <lineage>
        <taxon>Bacteria</taxon>
        <taxon>Pseudomonadati</taxon>
        <taxon>Bacteroidota</taxon>
        <taxon>Chitinophagia</taxon>
        <taxon>Chitinophagales</taxon>
        <taxon>Chitinophagaceae</taxon>
        <taxon>Flavihumibacter</taxon>
    </lineage>
</organism>
<dbReference type="InterPro" id="IPR050765">
    <property type="entry name" value="Riboflavin_Biosynth_HTPR"/>
</dbReference>
<dbReference type="GO" id="GO:0009231">
    <property type="term" value="P:riboflavin biosynthetic process"/>
    <property type="evidence" value="ECO:0007669"/>
    <property type="project" value="InterPro"/>
</dbReference>
<dbReference type="Pfam" id="PF01872">
    <property type="entry name" value="RibD_C"/>
    <property type="match status" value="1"/>
</dbReference>
<evidence type="ECO:0000259" key="1">
    <source>
        <dbReference type="Pfam" id="PF01872"/>
    </source>
</evidence>
<comment type="caution">
    <text evidence="2">The sequence shown here is derived from an EMBL/GenBank/DDBJ whole genome shotgun (WGS) entry which is preliminary data.</text>
</comment>
<evidence type="ECO:0000313" key="3">
    <source>
        <dbReference type="Proteomes" id="UP000033121"/>
    </source>
</evidence>
<keyword evidence="3" id="KW-1185">Reference proteome</keyword>
<protein>
    <recommendedName>
        <fullName evidence="1">Bacterial bifunctional deaminase-reductase C-terminal domain-containing protein</fullName>
    </recommendedName>
</protein>
<dbReference type="Gene3D" id="3.40.430.10">
    <property type="entry name" value="Dihydrofolate Reductase, subunit A"/>
    <property type="match status" value="1"/>
</dbReference>
<dbReference type="PANTHER" id="PTHR38011">
    <property type="entry name" value="DIHYDROFOLATE REDUCTASE FAMILY PROTEIN (AFU_ORTHOLOGUE AFUA_8G06820)"/>
    <property type="match status" value="1"/>
</dbReference>
<feature type="domain" description="Bacterial bifunctional deaminase-reductase C-terminal" evidence="1">
    <location>
        <begin position="6"/>
        <end position="167"/>
    </location>
</feature>
<dbReference type="STRING" id="1220578.FPE01S_02_06440"/>
<accession>A0A0E9N114</accession>
<dbReference type="Proteomes" id="UP000033121">
    <property type="component" value="Unassembled WGS sequence"/>
</dbReference>
<evidence type="ECO:0000313" key="2">
    <source>
        <dbReference type="EMBL" id="GAO43539.1"/>
    </source>
</evidence>
<sequence>MKCFVDISLSLDGFTAGDVINVEQPLGYRGELLHEWFFSGKTPEAIRMQEYVVNRTGAVIAGNGTYAPAIPVAWNKQSPFKVPCIVLCHQQPAFTVSGFLYETGGIKAALERAVDIAGDKDVWIMGGANVIQQFIAAGWVDELHLHVVPVLLGKGRRLLEHIDPSAFGFRLVEKAFASEVVHLRYFKVVDHDEPD</sequence>
<dbReference type="InterPro" id="IPR002734">
    <property type="entry name" value="RibDG_C"/>
</dbReference>
<dbReference type="GO" id="GO:0008703">
    <property type="term" value="F:5-amino-6-(5-phosphoribosylamino)uracil reductase activity"/>
    <property type="evidence" value="ECO:0007669"/>
    <property type="project" value="InterPro"/>
</dbReference>
<dbReference type="EMBL" id="BBWV01000002">
    <property type="protein sequence ID" value="GAO43539.1"/>
    <property type="molecule type" value="Genomic_DNA"/>
</dbReference>
<dbReference type="AlphaFoldDB" id="A0A0E9N114"/>
<dbReference type="InterPro" id="IPR024072">
    <property type="entry name" value="DHFR-like_dom_sf"/>
</dbReference>
<gene>
    <name evidence="2" type="ORF">FPE01S_02_06440</name>
</gene>
<dbReference type="SUPFAM" id="SSF53597">
    <property type="entry name" value="Dihydrofolate reductase-like"/>
    <property type="match status" value="1"/>
</dbReference>
<reference evidence="2 3" key="1">
    <citation type="submission" date="2015-04" db="EMBL/GenBank/DDBJ databases">
        <title>Whole genome shotgun sequence of Flavihumibacter petaseus NBRC 106054.</title>
        <authorList>
            <person name="Miyazawa S."/>
            <person name="Hosoyama A."/>
            <person name="Hashimoto M."/>
            <person name="Noguchi M."/>
            <person name="Tsuchikane K."/>
            <person name="Ohji S."/>
            <person name="Yamazoe A."/>
            <person name="Ichikawa N."/>
            <person name="Kimura A."/>
            <person name="Fujita N."/>
        </authorList>
    </citation>
    <scope>NUCLEOTIDE SEQUENCE [LARGE SCALE GENOMIC DNA]</scope>
    <source>
        <strain evidence="2 3">NBRC 106054</strain>
    </source>
</reference>
<proteinExistence type="predicted"/>
<name>A0A0E9N114_9BACT</name>
<dbReference type="RefSeq" id="WP_052955760.1">
    <property type="nucleotide sequence ID" value="NZ_BBWV01000002.1"/>
</dbReference>
<dbReference type="OrthoDB" id="195113at2"/>
<dbReference type="PANTHER" id="PTHR38011:SF12">
    <property type="entry name" value="BIFUNCTIONAL DEAMINASE-REDUCTASE DOMAIN PROTEIN"/>
    <property type="match status" value="1"/>
</dbReference>